<protein>
    <submittedName>
        <fullName evidence="1">Uncharacterized protein</fullName>
    </submittedName>
</protein>
<dbReference type="EMBL" id="ANNX02000047">
    <property type="protein sequence ID" value="KYC37267.1"/>
    <property type="molecule type" value="Genomic_DNA"/>
</dbReference>
<keyword evidence="2" id="KW-1185">Reference proteome</keyword>
<dbReference type="OrthoDB" id="626916at2"/>
<name>A0A139WXU8_9CYAN</name>
<organism evidence="1 2">
    <name type="scientific">Scytonema hofmannii PCC 7110</name>
    <dbReference type="NCBI Taxonomy" id="128403"/>
    <lineage>
        <taxon>Bacteria</taxon>
        <taxon>Bacillati</taxon>
        <taxon>Cyanobacteriota</taxon>
        <taxon>Cyanophyceae</taxon>
        <taxon>Nostocales</taxon>
        <taxon>Scytonemataceae</taxon>
        <taxon>Scytonema</taxon>
    </lineage>
</organism>
<dbReference type="Proteomes" id="UP000076925">
    <property type="component" value="Unassembled WGS sequence"/>
</dbReference>
<gene>
    <name evidence="1" type="ORF">WA1_47490</name>
</gene>
<reference evidence="1 2" key="1">
    <citation type="journal article" date="2013" name="Genome Biol. Evol.">
        <title>Genomes of Stigonematalean cyanobacteria (subsection V) and the evolution of oxygenic photosynthesis from prokaryotes to plastids.</title>
        <authorList>
            <person name="Dagan T."/>
            <person name="Roettger M."/>
            <person name="Stucken K."/>
            <person name="Landan G."/>
            <person name="Koch R."/>
            <person name="Major P."/>
            <person name="Gould S.B."/>
            <person name="Goremykin V.V."/>
            <person name="Rippka R."/>
            <person name="Tandeau de Marsac N."/>
            <person name="Gugger M."/>
            <person name="Lockhart P.J."/>
            <person name="Allen J.F."/>
            <person name="Brune I."/>
            <person name="Maus I."/>
            <person name="Puhler A."/>
            <person name="Martin W.F."/>
        </authorList>
    </citation>
    <scope>NUCLEOTIDE SEQUENCE [LARGE SCALE GENOMIC DNA]</scope>
    <source>
        <strain evidence="1 2">PCC 7110</strain>
    </source>
</reference>
<accession>A0A139WXU8</accession>
<dbReference type="STRING" id="128403.WA1_47490"/>
<comment type="caution">
    <text evidence="1">The sequence shown here is derived from an EMBL/GenBank/DDBJ whole genome shotgun (WGS) entry which is preliminary data.</text>
</comment>
<dbReference type="RefSeq" id="WP_017747537.1">
    <property type="nucleotide sequence ID" value="NZ_KQ976354.1"/>
</dbReference>
<sequence length="781" mass="89060">MSKPQDRLYELLPVVYRQRDAEQGYPLRDLLRVITEQVDVVEADIFQLYENWFIETCQDWVVPYIGDLIGYRPVPEAGEPGDVRMLGGQQRNKILIPRREVANTIRYRQRKGTLALLELLANDVAGWSVRAVEFYKLLGWTQDVNHSRISQGRTVDLRQGDALDRLNGPFDEIAHTVDVRRIQSPYDRGHYNIPNVGVFIWRLKTYSVTKTPAYCLEEVSPNCYSFSVLGNDTQLYVSPQSEAEPTHIAEELNLPIPIRRRALEIDKRKFNESQVRDQTYTSLYYDKSKSLQIWLRTPVGTPFNFVAIPFEQIIPADLSDWQYRPPQDKVAVDPVLGRIVFPPRQVPKAGVWVTYQYAFSANIGGGEYDRMLLQPAQHKLYQVGRLGEFTSINAAIDQWWSEYQEHPNEEKYRHAVIEITDSGVYTERFDLHLEANQSLQIRAANHTRPVIRLLDYQAETTDSLRVTVQPGSRFTLDGLLIVGRGVQVQQDILDFPVSSEEKQKPAQEEIGENKYEDAKSFLSSKITIRHSTLVPGWALHCDCEPKRPAEPSLELLNLKGQVKIEHSIIGSIQINQDEVQADPIPIHIRNSILDATSMEREALDAPGCAFAHARLTIQCCTIFGKVLVHSIDLAENSIFDGIVTVARRQQGCMRFCYVTPSSRTPRRYNCQPDLVEAAIAQELKDTAVKANKPQPTEADLRTVQQVERDRIHPQFNSTRYGTPTYCQLANTCAGEIKQGADDESEMGVFHDLYQPQRDANLRARLNEYTPAEMEIGIIYAS</sequence>
<dbReference type="AlphaFoldDB" id="A0A139WXU8"/>
<evidence type="ECO:0000313" key="2">
    <source>
        <dbReference type="Proteomes" id="UP000076925"/>
    </source>
</evidence>
<proteinExistence type="predicted"/>
<evidence type="ECO:0000313" key="1">
    <source>
        <dbReference type="EMBL" id="KYC37267.1"/>
    </source>
</evidence>